<dbReference type="EMBL" id="JARQWQ010000089">
    <property type="protein sequence ID" value="KAK2552223.1"/>
    <property type="molecule type" value="Genomic_DNA"/>
</dbReference>
<reference evidence="2" key="1">
    <citation type="journal article" date="2023" name="G3 (Bethesda)">
        <title>Whole genome assembly and annotation of the endangered Caribbean coral Acropora cervicornis.</title>
        <authorList>
            <person name="Selwyn J.D."/>
            <person name="Vollmer S.V."/>
        </authorList>
    </citation>
    <scope>NUCLEOTIDE SEQUENCE</scope>
    <source>
        <strain evidence="2">K2</strain>
    </source>
</reference>
<evidence type="ECO:0000313" key="2">
    <source>
        <dbReference type="EMBL" id="KAK2552223.1"/>
    </source>
</evidence>
<organism evidence="2 3">
    <name type="scientific">Acropora cervicornis</name>
    <name type="common">Staghorn coral</name>
    <dbReference type="NCBI Taxonomy" id="6130"/>
    <lineage>
        <taxon>Eukaryota</taxon>
        <taxon>Metazoa</taxon>
        <taxon>Cnidaria</taxon>
        <taxon>Anthozoa</taxon>
        <taxon>Hexacorallia</taxon>
        <taxon>Scleractinia</taxon>
        <taxon>Astrocoeniina</taxon>
        <taxon>Acroporidae</taxon>
        <taxon>Acropora</taxon>
    </lineage>
</organism>
<dbReference type="Proteomes" id="UP001249851">
    <property type="component" value="Unassembled WGS sequence"/>
</dbReference>
<feature type="domain" description="Reverse transcriptase" evidence="1">
    <location>
        <begin position="3"/>
        <end position="125"/>
    </location>
</feature>
<dbReference type="PANTHER" id="PTHR33332">
    <property type="entry name" value="REVERSE TRANSCRIPTASE DOMAIN-CONTAINING PROTEIN"/>
    <property type="match status" value="1"/>
</dbReference>
<evidence type="ECO:0000313" key="3">
    <source>
        <dbReference type="Proteomes" id="UP001249851"/>
    </source>
</evidence>
<keyword evidence="2" id="KW-0808">Transferase</keyword>
<evidence type="ECO:0000259" key="1">
    <source>
        <dbReference type="Pfam" id="PF00078"/>
    </source>
</evidence>
<proteinExistence type="predicted"/>
<reference evidence="2" key="2">
    <citation type="journal article" date="2023" name="Science">
        <title>Genomic signatures of disease resistance in endangered staghorn corals.</title>
        <authorList>
            <person name="Vollmer S.V."/>
            <person name="Selwyn J.D."/>
            <person name="Despard B.A."/>
            <person name="Roesel C.L."/>
        </authorList>
    </citation>
    <scope>NUCLEOTIDE SEQUENCE</scope>
    <source>
        <strain evidence="2">K2</strain>
    </source>
</reference>
<dbReference type="Pfam" id="PF00078">
    <property type="entry name" value="RVT_1"/>
    <property type="match status" value="1"/>
</dbReference>
<sequence>MFLSKSCEKIVASQLNNQLCDNNLQELFQSAYKNGHSTESALIRVQNDVLRAIDDDKCVILLLLDLSAAFDTVDHGIFLSRLSMCYGIEGTGHKWFRSYLCDRKQFVVIENAKSSSHPLTCGVPQ</sequence>
<comment type="caution">
    <text evidence="2">The sequence shown here is derived from an EMBL/GenBank/DDBJ whole genome shotgun (WGS) entry which is preliminary data.</text>
</comment>
<keyword evidence="3" id="KW-1185">Reference proteome</keyword>
<dbReference type="AlphaFoldDB" id="A0AAD9Q079"/>
<protein>
    <submittedName>
        <fullName evidence="2">RNA-directed DNA polymerase from transposon BS</fullName>
    </submittedName>
</protein>
<name>A0AAD9Q079_ACRCE</name>
<accession>A0AAD9Q079</accession>
<gene>
    <name evidence="2" type="ORF">P5673_026748</name>
</gene>
<keyword evidence="2" id="KW-0548">Nucleotidyltransferase</keyword>
<dbReference type="GO" id="GO:0003964">
    <property type="term" value="F:RNA-directed DNA polymerase activity"/>
    <property type="evidence" value="ECO:0007669"/>
    <property type="project" value="UniProtKB-KW"/>
</dbReference>
<dbReference type="InterPro" id="IPR000477">
    <property type="entry name" value="RT_dom"/>
</dbReference>
<keyword evidence="2" id="KW-0695">RNA-directed DNA polymerase</keyword>